<evidence type="ECO:0000313" key="4">
    <source>
        <dbReference type="Proteomes" id="UP001374579"/>
    </source>
</evidence>
<dbReference type="GO" id="GO:0051726">
    <property type="term" value="P:regulation of cell cycle"/>
    <property type="evidence" value="ECO:0007669"/>
    <property type="project" value="InterPro"/>
</dbReference>
<dbReference type="PANTHER" id="PTHR22896:SF0">
    <property type="entry name" value="CYCLIN N-TERMINAL DOMAIN-CONTAINING PROTEIN"/>
    <property type="match status" value="1"/>
</dbReference>
<gene>
    <name evidence="3" type="ORF">V1264_023876</name>
</gene>
<feature type="region of interest" description="Disordered" evidence="1">
    <location>
        <begin position="42"/>
        <end position="185"/>
    </location>
</feature>
<dbReference type="SUPFAM" id="SSF47954">
    <property type="entry name" value="Cyclin-like"/>
    <property type="match status" value="1"/>
</dbReference>
<dbReference type="PANTHER" id="PTHR22896">
    <property type="entry name" value="CDK5 AND ABL1 ENZYME SUBSTRATE 1"/>
    <property type="match status" value="1"/>
</dbReference>
<dbReference type="InterPro" id="IPR012388">
    <property type="entry name" value="CABLES1/2"/>
</dbReference>
<evidence type="ECO:0000259" key="2">
    <source>
        <dbReference type="Pfam" id="PF00134"/>
    </source>
</evidence>
<evidence type="ECO:0000256" key="1">
    <source>
        <dbReference type="SAM" id="MobiDB-lite"/>
    </source>
</evidence>
<feature type="domain" description="Cyclin N-terminal" evidence="2">
    <location>
        <begin position="393"/>
        <end position="470"/>
    </location>
</feature>
<feature type="compositionally biased region" description="Low complexity" evidence="1">
    <location>
        <begin position="169"/>
        <end position="179"/>
    </location>
</feature>
<proteinExistence type="predicted"/>
<evidence type="ECO:0000313" key="3">
    <source>
        <dbReference type="EMBL" id="KAK7101028.1"/>
    </source>
</evidence>
<dbReference type="EMBL" id="JBAMIC010000011">
    <property type="protein sequence ID" value="KAK7101028.1"/>
    <property type="molecule type" value="Genomic_DNA"/>
</dbReference>
<organism evidence="3 4">
    <name type="scientific">Littorina saxatilis</name>
    <dbReference type="NCBI Taxonomy" id="31220"/>
    <lineage>
        <taxon>Eukaryota</taxon>
        <taxon>Metazoa</taxon>
        <taxon>Spiralia</taxon>
        <taxon>Lophotrochozoa</taxon>
        <taxon>Mollusca</taxon>
        <taxon>Gastropoda</taxon>
        <taxon>Caenogastropoda</taxon>
        <taxon>Littorinimorpha</taxon>
        <taxon>Littorinoidea</taxon>
        <taxon>Littorinidae</taxon>
        <taxon>Littorina</taxon>
    </lineage>
</organism>
<keyword evidence="4" id="KW-1185">Reference proteome</keyword>
<reference evidence="3 4" key="1">
    <citation type="submission" date="2024-02" db="EMBL/GenBank/DDBJ databases">
        <title>Chromosome-scale genome assembly of the rough periwinkle Littorina saxatilis.</title>
        <authorList>
            <person name="De Jode A."/>
            <person name="Faria R."/>
            <person name="Formenti G."/>
            <person name="Sims Y."/>
            <person name="Smith T.P."/>
            <person name="Tracey A."/>
            <person name="Wood J.M.D."/>
            <person name="Zagrodzka Z.B."/>
            <person name="Johannesson K."/>
            <person name="Butlin R.K."/>
            <person name="Leder E.H."/>
        </authorList>
    </citation>
    <scope>NUCLEOTIDE SEQUENCE [LARGE SCALE GENOMIC DNA]</scope>
    <source>
        <strain evidence="3">Snail1</strain>
        <tissue evidence="3">Muscle</tissue>
    </source>
</reference>
<dbReference type="Pfam" id="PF00134">
    <property type="entry name" value="Cyclin_N"/>
    <property type="match status" value="1"/>
</dbReference>
<dbReference type="InterPro" id="IPR006671">
    <property type="entry name" value="Cyclin_N"/>
</dbReference>
<dbReference type="CDD" id="cd20556">
    <property type="entry name" value="CYCLIN_CABLES"/>
    <property type="match status" value="1"/>
</dbReference>
<dbReference type="AlphaFoldDB" id="A0AAN9G9V9"/>
<dbReference type="Proteomes" id="UP001374579">
    <property type="component" value="Unassembled WGS sequence"/>
</dbReference>
<name>A0AAN9G9V9_9CAEN</name>
<feature type="compositionally biased region" description="Basic and acidic residues" evidence="1">
    <location>
        <begin position="153"/>
        <end position="167"/>
    </location>
</feature>
<protein>
    <recommendedName>
        <fullName evidence="2">Cyclin N-terminal domain-containing protein</fullName>
    </recommendedName>
</protein>
<sequence length="488" mass="55098">MAHAARKHLKNRTSRRRLAAISFLSNISLDGTHSDTRLAVYTRKQRRHTKKEDGDGEVETSADKQMGREITNTVIGPSSEVGLGLDKHDNARQSVRSTAVDRAQSVSKSEKSSDVPPSSTPSSKKRWRAGSMSGDGEKQAAKKKLMHMNSDLGSRKENVEPIGERSRRSSSMSDNSSESVPKEVRFLSSDNQRPVSTGRVFFVSKQRVPLAICSVLPFGLSKKLQNRQELTLDELRPRVRHTSGSRSVSSSEGLFHTGLTVSARVEEGQDVSYSKFLIPSRQRHLQRANSEIPTSSVDTAVHVAVPEDVIENYDAHILDDPELHSGSYRTLMTFPSYVVSVTDYVKPSELKKELNEKFRDRFPSIQLTLSKLRSLKRELKRIAYAKCHRDIWTVAQAYVYFEKLILKNLLNKQNRRLCAGACLLLACKLNDTKGADLTKLIETIEDIFKLSRKDLLNFELECLVALEFCLHVPDREVFPHYQRLLYNA</sequence>
<accession>A0AAN9G9V9</accession>
<comment type="caution">
    <text evidence="3">The sequence shown here is derived from an EMBL/GenBank/DDBJ whole genome shotgun (WGS) entry which is preliminary data.</text>
</comment>
<dbReference type="PIRSF" id="PIRSF025798">
    <property type="entry name" value="Cables"/>
    <property type="match status" value="1"/>
</dbReference>
<dbReference type="Gene3D" id="1.10.472.10">
    <property type="entry name" value="Cyclin-like"/>
    <property type="match status" value="1"/>
</dbReference>
<dbReference type="InterPro" id="IPR036915">
    <property type="entry name" value="Cyclin-like_sf"/>
</dbReference>